<dbReference type="AlphaFoldDB" id="A0A4R7RQX7"/>
<sequence>MKITFCGAAGTTTGSKHLIEINGSRILLDCGLYQGRRKEAMERNADFPFDPTQVDCVVLSHAHIDHAGNLPHLYRKGFSGNIYSTPATRDLCSIMLPDAAHIHESDIAWLNKHRKRNDLPLLVPNYTKLDAEEVMHQFVTVGYGRPMHIADGVTMSFIDAGHILGSAQVVLDLEDHLTKKKCRLLFSGDVGRPGNDLLNGAMPCADVDYVIMESTYGGRHHELAAQTSEHICHLIREIHERGARMIIPAFAVERTQQLLYTLDKLRAENCFPPVPVYVDSPLAVRATEIFRLHIEDLKPTVRDAVFMRDDPFGFEGLRLVRSVDESKSLNFLKGPAVIISASGMAESGRILHHLRNNVGNPGNILLFVGYCAENTLGWKLRNGHKRVNILGDEFQVRAEIETLDSFSGHADHEELLAYFDRISGPKRRVFLVHGERERSDVLCKALAERHPGGTVEVANLMQTVEL</sequence>
<dbReference type="SUPFAM" id="SSF56281">
    <property type="entry name" value="Metallo-hydrolase/oxidoreductase"/>
    <property type="match status" value="1"/>
</dbReference>
<dbReference type="CDD" id="cd16295">
    <property type="entry name" value="TTHA0252-CPSF-like_MBL-fold"/>
    <property type="match status" value="1"/>
</dbReference>
<dbReference type="GO" id="GO:0016787">
    <property type="term" value="F:hydrolase activity"/>
    <property type="evidence" value="ECO:0007669"/>
    <property type="project" value="UniProtKB-KW"/>
</dbReference>
<gene>
    <name evidence="4" type="ORF">EI77_03396</name>
</gene>
<dbReference type="RefSeq" id="WP_133796418.1">
    <property type="nucleotide sequence ID" value="NZ_SOCA01000007.1"/>
</dbReference>
<dbReference type="EMBL" id="SOCA01000007">
    <property type="protein sequence ID" value="TDU67195.1"/>
    <property type="molecule type" value="Genomic_DNA"/>
</dbReference>
<protein>
    <submittedName>
        <fullName evidence="4">Metallo-beta-lactamase family protein</fullName>
    </submittedName>
</protein>
<evidence type="ECO:0000259" key="3">
    <source>
        <dbReference type="SMART" id="SM01027"/>
    </source>
</evidence>
<dbReference type="PANTHER" id="PTHR11203">
    <property type="entry name" value="CLEAVAGE AND POLYADENYLATION SPECIFICITY FACTOR FAMILY MEMBER"/>
    <property type="match status" value="1"/>
</dbReference>
<dbReference type="Pfam" id="PF07521">
    <property type="entry name" value="RMMBL"/>
    <property type="match status" value="1"/>
</dbReference>
<dbReference type="Pfam" id="PF00753">
    <property type="entry name" value="Lactamase_B"/>
    <property type="match status" value="1"/>
</dbReference>
<evidence type="ECO:0000259" key="2">
    <source>
        <dbReference type="SMART" id="SM00849"/>
    </source>
</evidence>
<dbReference type="Gene3D" id="3.60.15.10">
    <property type="entry name" value="Ribonuclease Z/Hydroxyacylglutathione hydrolase-like"/>
    <property type="match status" value="1"/>
</dbReference>
<evidence type="ECO:0000313" key="4">
    <source>
        <dbReference type="EMBL" id="TDU67195.1"/>
    </source>
</evidence>
<comment type="caution">
    <text evidence="4">The sequence shown here is derived from an EMBL/GenBank/DDBJ whole genome shotgun (WGS) entry which is preliminary data.</text>
</comment>
<accession>A0A4R7RQX7</accession>
<dbReference type="GO" id="GO:0004521">
    <property type="term" value="F:RNA endonuclease activity"/>
    <property type="evidence" value="ECO:0007669"/>
    <property type="project" value="TreeGrafter"/>
</dbReference>
<dbReference type="SMART" id="SM00849">
    <property type="entry name" value="Lactamase_B"/>
    <property type="match status" value="1"/>
</dbReference>
<dbReference type="OrthoDB" id="9803916at2"/>
<dbReference type="InterPro" id="IPR050698">
    <property type="entry name" value="MBL"/>
</dbReference>
<keyword evidence="5" id="KW-1185">Reference proteome</keyword>
<organism evidence="4 5">
    <name type="scientific">Prosthecobacter fusiformis</name>
    <dbReference type="NCBI Taxonomy" id="48464"/>
    <lineage>
        <taxon>Bacteria</taxon>
        <taxon>Pseudomonadati</taxon>
        <taxon>Verrucomicrobiota</taxon>
        <taxon>Verrucomicrobiia</taxon>
        <taxon>Verrucomicrobiales</taxon>
        <taxon>Verrucomicrobiaceae</taxon>
        <taxon>Prosthecobacter</taxon>
    </lineage>
</organism>
<dbReference type="SMART" id="SM01027">
    <property type="entry name" value="Beta-Casp"/>
    <property type="match status" value="1"/>
</dbReference>
<dbReference type="InterPro" id="IPR022712">
    <property type="entry name" value="Beta_Casp"/>
</dbReference>
<keyword evidence="1" id="KW-0378">Hydrolase</keyword>
<feature type="domain" description="Metallo-beta-lactamase" evidence="2">
    <location>
        <begin position="13"/>
        <end position="221"/>
    </location>
</feature>
<dbReference type="PANTHER" id="PTHR11203:SF37">
    <property type="entry name" value="INTEGRATOR COMPLEX SUBUNIT 11"/>
    <property type="match status" value="1"/>
</dbReference>
<dbReference type="InterPro" id="IPR011108">
    <property type="entry name" value="RMMBL"/>
</dbReference>
<feature type="domain" description="Beta-Casp" evidence="3">
    <location>
        <begin position="255"/>
        <end position="380"/>
    </location>
</feature>
<proteinExistence type="predicted"/>
<dbReference type="InterPro" id="IPR036866">
    <property type="entry name" value="RibonucZ/Hydroxyglut_hydro"/>
</dbReference>
<dbReference type="InterPro" id="IPR001279">
    <property type="entry name" value="Metallo-B-lactamas"/>
</dbReference>
<reference evidence="4 5" key="1">
    <citation type="submission" date="2019-03" db="EMBL/GenBank/DDBJ databases">
        <title>Genomic Encyclopedia of Archaeal and Bacterial Type Strains, Phase II (KMG-II): from individual species to whole genera.</title>
        <authorList>
            <person name="Goeker M."/>
        </authorList>
    </citation>
    <scope>NUCLEOTIDE SEQUENCE [LARGE SCALE GENOMIC DNA]</scope>
    <source>
        <strain evidence="4 5">ATCC 25309</strain>
    </source>
</reference>
<dbReference type="Pfam" id="PF10996">
    <property type="entry name" value="Beta-Casp"/>
    <property type="match status" value="1"/>
</dbReference>
<dbReference type="Proteomes" id="UP000295662">
    <property type="component" value="Unassembled WGS sequence"/>
</dbReference>
<dbReference type="Gene3D" id="3.40.50.10890">
    <property type="match status" value="1"/>
</dbReference>
<evidence type="ECO:0000256" key="1">
    <source>
        <dbReference type="ARBA" id="ARBA00022801"/>
    </source>
</evidence>
<evidence type="ECO:0000313" key="5">
    <source>
        <dbReference type="Proteomes" id="UP000295662"/>
    </source>
</evidence>
<name>A0A4R7RQX7_9BACT</name>